<gene>
    <name evidence="2" type="ORF">MCM1_0062</name>
</gene>
<name>A0A0G3CB70_METBA</name>
<reference evidence="3" key="1">
    <citation type="submission" date="2014-06" db="EMBL/GenBank/DDBJ databases">
        <title>The complete genome sequence of Methanosarcina barkeri CM1.</title>
        <authorList>
            <consortium name="Pastoral Greenhouse Gas Research Consortium"/>
            <person name="Lambie S.C."/>
            <person name="Leahy S.C."/>
            <person name="Kelly W.J."/>
            <person name="Li D."/>
            <person name="Reilly K."/>
            <person name="Attwood G.T."/>
            <person name="Altermann E."/>
        </authorList>
    </citation>
    <scope>NUCLEOTIDE SEQUENCE [LARGE SCALE GENOMIC DNA]</scope>
    <source>
        <strain evidence="3">CM1</strain>
    </source>
</reference>
<dbReference type="RefSeq" id="WP_048116405.1">
    <property type="nucleotide sequence ID" value="NZ_CP008746.1"/>
</dbReference>
<dbReference type="Proteomes" id="UP000035331">
    <property type="component" value="Chromosome"/>
</dbReference>
<evidence type="ECO:0000256" key="1">
    <source>
        <dbReference type="SAM" id="MobiDB-lite"/>
    </source>
</evidence>
<evidence type="ECO:0000313" key="2">
    <source>
        <dbReference type="EMBL" id="AKJ37188.1"/>
    </source>
</evidence>
<feature type="region of interest" description="Disordered" evidence="1">
    <location>
        <begin position="37"/>
        <end position="77"/>
    </location>
</feature>
<reference evidence="2 3" key="2">
    <citation type="journal article" date="2015" name="Stand. Genomic Sci.">
        <title>The complete genome sequence of the rumen methanogen Methanosarcina barkeri CM1.</title>
        <authorList>
            <person name="Lambie S.C."/>
            <person name="Kelly W.J."/>
            <person name="Leahy S.C."/>
            <person name="Li D."/>
            <person name="Reilly K."/>
            <person name="McAllister T.A."/>
            <person name="Valle E.R."/>
            <person name="Attwood G.T."/>
            <person name="Altermann E."/>
        </authorList>
    </citation>
    <scope>NUCLEOTIDE SEQUENCE [LARGE SCALE GENOMIC DNA]</scope>
    <source>
        <strain evidence="2 3">CM1</strain>
    </source>
</reference>
<evidence type="ECO:0000313" key="3">
    <source>
        <dbReference type="Proteomes" id="UP000035331"/>
    </source>
</evidence>
<dbReference type="GeneID" id="24799016"/>
<accession>A0A0G3CB70</accession>
<dbReference type="PATRIC" id="fig|796385.3.peg.71"/>
<dbReference type="AlphaFoldDB" id="A0A0G3CB70"/>
<sequence length="77" mass="8657">MKKVDYATSIEASYINSACTDIATSPKPMKVHIMAMSKKDLEKKKSAKREKLEELEKQASAGSKDAKKKLAKEKRKK</sequence>
<dbReference type="GeneID" id="24883752"/>
<proteinExistence type="predicted"/>
<feature type="compositionally biased region" description="Basic and acidic residues" evidence="1">
    <location>
        <begin position="37"/>
        <end position="57"/>
    </location>
</feature>
<protein>
    <submittedName>
        <fullName evidence="2">Uncharacterized protein</fullName>
    </submittedName>
</protein>
<feature type="compositionally biased region" description="Basic residues" evidence="1">
    <location>
        <begin position="66"/>
        <end position="77"/>
    </location>
</feature>
<dbReference type="EMBL" id="CP008746">
    <property type="protein sequence ID" value="AKJ37188.1"/>
    <property type="molecule type" value="Genomic_DNA"/>
</dbReference>
<organism evidence="2 3">
    <name type="scientific">Methanosarcina barkeri CM1</name>
    <dbReference type="NCBI Taxonomy" id="796385"/>
    <lineage>
        <taxon>Archaea</taxon>
        <taxon>Methanobacteriati</taxon>
        <taxon>Methanobacteriota</taxon>
        <taxon>Stenosarchaea group</taxon>
        <taxon>Methanomicrobia</taxon>
        <taxon>Methanosarcinales</taxon>
        <taxon>Methanosarcinaceae</taxon>
        <taxon>Methanosarcina</taxon>
    </lineage>
</organism>